<keyword evidence="2 4" id="KW-0067">ATP-binding</keyword>
<feature type="domain" description="ABC transporter" evidence="3">
    <location>
        <begin position="1"/>
        <end position="210"/>
    </location>
</feature>
<dbReference type="PROSITE" id="PS00211">
    <property type="entry name" value="ABC_TRANSPORTER_1"/>
    <property type="match status" value="1"/>
</dbReference>
<dbReference type="InterPro" id="IPR003593">
    <property type="entry name" value="AAA+_ATPase"/>
</dbReference>
<dbReference type="InterPro" id="IPR017871">
    <property type="entry name" value="ABC_transporter-like_CS"/>
</dbReference>
<accession>A0A9D1FYC8</accession>
<proteinExistence type="predicted"/>
<evidence type="ECO:0000313" key="5">
    <source>
        <dbReference type="Proteomes" id="UP000824140"/>
    </source>
</evidence>
<evidence type="ECO:0000256" key="2">
    <source>
        <dbReference type="ARBA" id="ARBA00022840"/>
    </source>
</evidence>
<dbReference type="Proteomes" id="UP000824140">
    <property type="component" value="Unassembled WGS sequence"/>
</dbReference>
<dbReference type="AlphaFoldDB" id="A0A9D1FYC8"/>
<reference evidence="4" key="1">
    <citation type="submission" date="2020-10" db="EMBL/GenBank/DDBJ databases">
        <authorList>
            <person name="Gilroy R."/>
        </authorList>
    </citation>
    <scope>NUCLEOTIDE SEQUENCE</scope>
    <source>
        <strain evidence="4">13766</strain>
    </source>
</reference>
<evidence type="ECO:0000313" key="4">
    <source>
        <dbReference type="EMBL" id="HIS91637.1"/>
    </source>
</evidence>
<sequence>MRFQDGSQISYANLSFETGKTYALLGASGCGKSTLLNLIAGVLTPYAGNILIDGWDICAASQKARDAFRIQNIGYIFQDFKLLEDMRVSDNIDILKLEKIDVSEADALLERLGILALKSRKVRNLSGGEKQRVCIARALVKRPAILLADEPTGNLNYAIGRGVVEALLEAARGKTLLCVTHDERLCPLFDETLDMNGLASFATEEGEQNA</sequence>
<name>A0A9D1FYC8_9FIRM</name>
<dbReference type="GO" id="GO:0005524">
    <property type="term" value="F:ATP binding"/>
    <property type="evidence" value="ECO:0007669"/>
    <property type="project" value="UniProtKB-KW"/>
</dbReference>
<keyword evidence="1" id="KW-0547">Nucleotide-binding</keyword>
<dbReference type="Pfam" id="PF00005">
    <property type="entry name" value="ABC_tran"/>
    <property type="match status" value="1"/>
</dbReference>
<dbReference type="PROSITE" id="PS50893">
    <property type="entry name" value="ABC_TRANSPORTER_2"/>
    <property type="match status" value="1"/>
</dbReference>
<dbReference type="EMBL" id="DVJN01000026">
    <property type="protein sequence ID" value="HIS91637.1"/>
    <property type="molecule type" value="Genomic_DNA"/>
</dbReference>
<dbReference type="GO" id="GO:0005886">
    <property type="term" value="C:plasma membrane"/>
    <property type="evidence" value="ECO:0007669"/>
    <property type="project" value="TreeGrafter"/>
</dbReference>
<evidence type="ECO:0000259" key="3">
    <source>
        <dbReference type="PROSITE" id="PS50893"/>
    </source>
</evidence>
<dbReference type="PANTHER" id="PTHR24220">
    <property type="entry name" value="IMPORT ATP-BINDING PROTEIN"/>
    <property type="match status" value="1"/>
</dbReference>
<dbReference type="SMART" id="SM00382">
    <property type="entry name" value="AAA"/>
    <property type="match status" value="1"/>
</dbReference>
<dbReference type="SUPFAM" id="SSF52540">
    <property type="entry name" value="P-loop containing nucleoside triphosphate hydrolases"/>
    <property type="match status" value="1"/>
</dbReference>
<dbReference type="InterPro" id="IPR003439">
    <property type="entry name" value="ABC_transporter-like_ATP-bd"/>
</dbReference>
<protein>
    <submittedName>
        <fullName evidence="4">ATP-binding cassette domain-containing protein</fullName>
    </submittedName>
</protein>
<dbReference type="InterPro" id="IPR015854">
    <property type="entry name" value="ABC_transpr_LolD-like"/>
</dbReference>
<dbReference type="PANTHER" id="PTHR24220:SF659">
    <property type="entry name" value="TRANSPORTER, PUTATIVE-RELATED"/>
    <property type="match status" value="1"/>
</dbReference>
<gene>
    <name evidence="4" type="ORF">IAA84_01325</name>
</gene>
<dbReference type="InterPro" id="IPR027417">
    <property type="entry name" value="P-loop_NTPase"/>
</dbReference>
<dbReference type="GO" id="GO:0022857">
    <property type="term" value="F:transmembrane transporter activity"/>
    <property type="evidence" value="ECO:0007669"/>
    <property type="project" value="TreeGrafter"/>
</dbReference>
<dbReference type="GO" id="GO:0016887">
    <property type="term" value="F:ATP hydrolysis activity"/>
    <property type="evidence" value="ECO:0007669"/>
    <property type="project" value="InterPro"/>
</dbReference>
<dbReference type="Gene3D" id="3.40.50.300">
    <property type="entry name" value="P-loop containing nucleotide triphosphate hydrolases"/>
    <property type="match status" value="1"/>
</dbReference>
<organism evidence="4 5">
    <name type="scientific">Candidatus Alectryocaccomicrobium excrementavium</name>
    <dbReference type="NCBI Taxonomy" id="2840668"/>
    <lineage>
        <taxon>Bacteria</taxon>
        <taxon>Bacillati</taxon>
        <taxon>Bacillota</taxon>
        <taxon>Clostridia</taxon>
        <taxon>Candidatus Alectryocaccomicrobium</taxon>
    </lineage>
</organism>
<comment type="caution">
    <text evidence="4">The sequence shown here is derived from an EMBL/GenBank/DDBJ whole genome shotgun (WGS) entry which is preliminary data.</text>
</comment>
<reference evidence="4" key="2">
    <citation type="journal article" date="2021" name="PeerJ">
        <title>Extensive microbial diversity within the chicken gut microbiome revealed by metagenomics and culture.</title>
        <authorList>
            <person name="Gilroy R."/>
            <person name="Ravi A."/>
            <person name="Getino M."/>
            <person name="Pursley I."/>
            <person name="Horton D.L."/>
            <person name="Alikhan N.F."/>
            <person name="Baker D."/>
            <person name="Gharbi K."/>
            <person name="Hall N."/>
            <person name="Watson M."/>
            <person name="Adriaenssens E.M."/>
            <person name="Foster-Nyarko E."/>
            <person name="Jarju S."/>
            <person name="Secka A."/>
            <person name="Antonio M."/>
            <person name="Oren A."/>
            <person name="Chaudhuri R.R."/>
            <person name="La Ragione R."/>
            <person name="Hildebrand F."/>
            <person name="Pallen M.J."/>
        </authorList>
    </citation>
    <scope>NUCLEOTIDE SEQUENCE</scope>
    <source>
        <strain evidence="4">13766</strain>
    </source>
</reference>
<evidence type="ECO:0000256" key="1">
    <source>
        <dbReference type="ARBA" id="ARBA00022741"/>
    </source>
</evidence>